<proteinExistence type="predicted"/>
<gene>
    <name evidence="1" type="ORF">Lmor_2276</name>
    <name evidence="2" type="ORF">NCTC12239_01366</name>
</gene>
<evidence type="ECO:0000313" key="3">
    <source>
        <dbReference type="Proteomes" id="UP000054985"/>
    </source>
</evidence>
<dbReference type="Proteomes" id="UP000054985">
    <property type="component" value="Unassembled WGS sequence"/>
</dbReference>
<evidence type="ECO:0000313" key="4">
    <source>
        <dbReference type="Proteomes" id="UP000254040"/>
    </source>
</evidence>
<evidence type="ECO:0000313" key="2">
    <source>
        <dbReference type="EMBL" id="STX62435.1"/>
    </source>
</evidence>
<evidence type="ECO:0000313" key="1">
    <source>
        <dbReference type="EMBL" id="KTD32338.1"/>
    </source>
</evidence>
<dbReference type="Proteomes" id="UP000254040">
    <property type="component" value="Unassembled WGS sequence"/>
</dbReference>
<protein>
    <submittedName>
        <fullName evidence="2">Uncharacterized protein</fullName>
    </submittedName>
</protein>
<dbReference type="AlphaFoldDB" id="A0A378JUM4"/>
<organism evidence="2 4">
    <name type="scientific">Legionella moravica</name>
    <dbReference type="NCBI Taxonomy" id="39962"/>
    <lineage>
        <taxon>Bacteria</taxon>
        <taxon>Pseudomonadati</taxon>
        <taxon>Pseudomonadota</taxon>
        <taxon>Gammaproteobacteria</taxon>
        <taxon>Legionellales</taxon>
        <taxon>Legionellaceae</taxon>
        <taxon>Legionella</taxon>
    </lineage>
</organism>
<dbReference type="EMBL" id="UGOG01000001">
    <property type="protein sequence ID" value="STX62435.1"/>
    <property type="molecule type" value="Genomic_DNA"/>
</dbReference>
<reference evidence="2 4" key="2">
    <citation type="submission" date="2018-06" db="EMBL/GenBank/DDBJ databases">
        <authorList>
            <consortium name="Pathogen Informatics"/>
            <person name="Doyle S."/>
        </authorList>
    </citation>
    <scope>NUCLEOTIDE SEQUENCE [LARGE SCALE GENOMIC DNA]</scope>
    <source>
        <strain evidence="2 4">NCTC12239</strain>
    </source>
</reference>
<dbReference type="EMBL" id="LNYN01000029">
    <property type="protein sequence ID" value="KTD32338.1"/>
    <property type="molecule type" value="Genomic_DNA"/>
</dbReference>
<sequence length="101" mass="11573">MGGHDTILVKPGSEFSSVCVRNNNEFSCLHIDDQGKQINSEDKYKISFDDGKSYGFWTSPSGNIIMYLNYSKNQFHMGMTYFSDEDMLIINKYCIGIIKSY</sequence>
<reference evidence="1 3" key="1">
    <citation type="submission" date="2015-11" db="EMBL/GenBank/DDBJ databases">
        <title>Genomic analysis of 38 Legionella species identifies large and diverse effector repertoires.</title>
        <authorList>
            <person name="Burstein D."/>
            <person name="Amaro F."/>
            <person name="Zusman T."/>
            <person name="Lifshitz Z."/>
            <person name="Cohen O."/>
            <person name="Gilbert J.A."/>
            <person name="Pupko T."/>
            <person name="Shuman H.A."/>
            <person name="Segal G."/>
        </authorList>
    </citation>
    <scope>NUCLEOTIDE SEQUENCE [LARGE SCALE GENOMIC DNA]</scope>
    <source>
        <strain evidence="1 3">ATCC 43877</strain>
    </source>
</reference>
<accession>A0A378JUM4</accession>
<keyword evidence="3" id="KW-1185">Reference proteome</keyword>
<name>A0A378JUM4_9GAMM</name>